<feature type="transmembrane region" description="Helical" evidence="6">
    <location>
        <begin position="60"/>
        <end position="91"/>
    </location>
</feature>
<feature type="transmembrane region" description="Helical" evidence="6">
    <location>
        <begin position="394"/>
        <end position="416"/>
    </location>
</feature>
<feature type="transmembrane region" description="Helical" evidence="6">
    <location>
        <begin position="140"/>
        <end position="158"/>
    </location>
</feature>
<dbReference type="PANTHER" id="PTHR30250:SF11">
    <property type="entry name" value="O-ANTIGEN TRANSPORTER-RELATED"/>
    <property type="match status" value="1"/>
</dbReference>
<organism evidence="7 8">
    <name type="scientific">Microbacterium panaciterrae</name>
    <dbReference type="NCBI Taxonomy" id="985759"/>
    <lineage>
        <taxon>Bacteria</taxon>
        <taxon>Bacillati</taxon>
        <taxon>Actinomycetota</taxon>
        <taxon>Actinomycetes</taxon>
        <taxon>Micrococcales</taxon>
        <taxon>Microbacteriaceae</taxon>
        <taxon>Microbacterium</taxon>
    </lineage>
</organism>
<protein>
    <recommendedName>
        <fullName evidence="9">Membrane protein involved in the export of O-antigen and teichoic acid</fullName>
    </recommendedName>
</protein>
<evidence type="ECO:0000256" key="3">
    <source>
        <dbReference type="ARBA" id="ARBA00022692"/>
    </source>
</evidence>
<proteinExistence type="predicted"/>
<feature type="transmembrane region" description="Helical" evidence="6">
    <location>
        <begin position="197"/>
        <end position="216"/>
    </location>
</feature>
<keyword evidence="8" id="KW-1185">Reference proteome</keyword>
<feature type="transmembrane region" description="Helical" evidence="6">
    <location>
        <begin position="337"/>
        <end position="357"/>
    </location>
</feature>
<comment type="subcellular location">
    <subcellularLocation>
        <location evidence="1">Cell membrane</location>
        <topology evidence="1">Multi-pass membrane protein</topology>
    </subcellularLocation>
</comment>
<feature type="transmembrane region" description="Helical" evidence="6">
    <location>
        <begin position="27"/>
        <end position="48"/>
    </location>
</feature>
<evidence type="ECO:0000256" key="6">
    <source>
        <dbReference type="SAM" id="Phobius"/>
    </source>
</evidence>
<evidence type="ECO:0000256" key="4">
    <source>
        <dbReference type="ARBA" id="ARBA00022989"/>
    </source>
</evidence>
<keyword evidence="5 6" id="KW-0472">Membrane</keyword>
<dbReference type="InterPro" id="IPR050833">
    <property type="entry name" value="Poly_Biosynth_Transport"/>
</dbReference>
<feature type="transmembrane region" description="Helical" evidence="6">
    <location>
        <begin position="170"/>
        <end position="191"/>
    </location>
</feature>
<evidence type="ECO:0000256" key="2">
    <source>
        <dbReference type="ARBA" id="ARBA00022475"/>
    </source>
</evidence>
<feature type="transmembrane region" description="Helical" evidence="6">
    <location>
        <begin position="112"/>
        <end position="134"/>
    </location>
</feature>
<feature type="transmembrane region" description="Helical" evidence="6">
    <location>
        <begin position="228"/>
        <end position="245"/>
    </location>
</feature>
<keyword evidence="3 6" id="KW-0812">Transmembrane</keyword>
<evidence type="ECO:0000256" key="1">
    <source>
        <dbReference type="ARBA" id="ARBA00004651"/>
    </source>
</evidence>
<gene>
    <name evidence="7" type="ORF">GCM10023171_19500</name>
</gene>
<comment type="caution">
    <text evidence="7">The sequence shown here is derived from an EMBL/GenBank/DDBJ whole genome shotgun (WGS) entry which is preliminary data.</text>
</comment>
<evidence type="ECO:0008006" key="9">
    <source>
        <dbReference type="Google" id="ProtNLM"/>
    </source>
</evidence>
<sequence length="442" mass="45821">MTDKRTGPDESAAQRGLSTHVRTHAKALLSVGIASVLGILASFVFQLLSTHSVSPSEFGLLSAFIVIVNVAAVGSASLQNSITVATAALLIDDLAADDVPAESSRRRWPVEATILGVGGAAIIAVLSVWLAQALDTTPTIILLAAATIPLSFIFADAMGLLQGSGRTAQAVWWSTFSQLGRVLFAVISIVAGLGLGGLIGAILAALLAAAVGGIWAARRTDRPAQGVFNLNGLMIVALTVAFAWLTSSDVIFLRAGASSELAGLYATATVLVKAGLLLPATLSLYLLPRFVKHRDNPDLARIGVLATLALSLATSLAMIVAFAFLGDWLIGLLFSHAYGPAADLLVPAAVAYLPWIAAQGMMIKMTSSASRGAAALLIAAVIVQWVAFSLTIPNVYAMMAAYFAIGLVVLVVFLIIDVRQGRALRAAAARQAATRTAQDSKD</sequence>
<feature type="transmembrane region" description="Helical" evidence="6">
    <location>
        <begin position="299"/>
        <end position="325"/>
    </location>
</feature>
<dbReference type="PANTHER" id="PTHR30250">
    <property type="entry name" value="PST FAMILY PREDICTED COLANIC ACID TRANSPORTER"/>
    <property type="match status" value="1"/>
</dbReference>
<reference evidence="8" key="1">
    <citation type="journal article" date="2019" name="Int. J. Syst. Evol. Microbiol.">
        <title>The Global Catalogue of Microorganisms (GCM) 10K type strain sequencing project: providing services to taxonomists for standard genome sequencing and annotation.</title>
        <authorList>
            <consortium name="The Broad Institute Genomics Platform"/>
            <consortium name="The Broad Institute Genome Sequencing Center for Infectious Disease"/>
            <person name="Wu L."/>
            <person name="Ma J."/>
        </authorList>
    </citation>
    <scope>NUCLEOTIDE SEQUENCE [LARGE SCALE GENOMIC DNA]</scope>
    <source>
        <strain evidence="8">JCM 17839</strain>
    </source>
</reference>
<dbReference type="EMBL" id="BAABGP010000013">
    <property type="protein sequence ID" value="GAA4485307.1"/>
    <property type="molecule type" value="Genomic_DNA"/>
</dbReference>
<dbReference type="Proteomes" id="UP001500731">
    <property type="component" value="Unassembled WGS sequence"/>
</dbReference>
<keyword evidence="2" id="KW-1003">Cell membrane</keyword>
<name>A0ABP8PCC2_9MICO</name>
<evidence type="ECO:0000313" key="8">
    <source>
        <dbReference type="Proteomes" id="UP001500731"/>
    </source>
</evidence>
<accession>A0ABP8PCC2</accession>
<dbReference type="RefSeq" id="WP_345186477.1">
    <property type="nucleotide sequence ID" value="NZ_BAABGP010000013.1"/>
</dbReference>
<evidence type="ECO:0000313" key="7">
    <source>
        <dbReference type="EMBL" id="GAA4485307.1"/>
    </source>
</evidence>
<evidence type="ECO:0000256" key="5">
    <source>
        <dbReference type="ARBA" id="ARBA00023136"/>
    </source>
</evidence>
<feature type="transmembrane region" description="Helical" evidence="6">
    <location>
        <begin position="265"/>
        <end position="287"/>
    </location>
</feature>
<feature type="transmembrane region" description="Helical" evidence="6">
    <location>
        <begin position="369"/>
        <end position="388"/>
    </location>
</feature>
<keyword evidence="4 6" id="KW-1133">Transmembrane helix</keyword>